<keyword evidence="6" id="KW-1185">Reference proteome</keyword>
<evidence type="ECO:0000313" key="5">
    <source>
        <dbReference type="EMBL" id="CAA7259548.1"/>
    </source>
</evidence>
<dbReference type="Gene3D" id="1.10.10.1420">
    <property type="entry name" value="DNA replication factor Cdt1, C-terminal WH domain"/>
    <property type="match status" value="1"/>
</dbReference>
<dbReference type="OrthoDB" id="3366139at2759"/>
<feature type="region of interest" description="Disordered" evidence="3">
    <location>
        <begin position="494"/>
        <end position="547"/>
    </location>
</feature>
<accession>A0A8S0WV90</accession>
<protein>
    <recommendedName>
        <fullName evidence="4">DNA replication factor Cdt1 C-terminal domain-containing protein</fullName>
    </recommendedName>
</protein>
<feature type="compositionally biased region" description="Low complexity" evidence="3">
    <location>
        <begin position="325"/>
        <end position="342"/>
    </location>
</feature>
<gene>
    <name evidence="5" type="ORF">AAE3_LOCUS1719</name>
</gene>
<dbReference type="AlphaFoldDB" id="A0A8S0WV90"/>
<dbReference type="InterPro" id="IPR038090">
    <property type="entry name" value="Cdt1_C_WH_dom_sf"/>
</dbReference>
<name>A0A8S0WV90_CYCAE</name>
<dbReference type="InterPro" id="IPR032054">
    <property type="entry name" value="Cdt1_C"/>
</dbReference>
<evidence type="ECO:0000259" key="4">
    <source>
        <dbReference type="Pfam" id="PF16679"/>
    </source>
</evidence>
<keyword evidence="2" id="KW-0131">Cell cycle</keyword>
<feature type="region of interest" description="Disordered" evidence="3">
    <location>
        <begin position="19"/>
        <end position="57"/>
    </location>
</feature>
<dbReference type="Pfam" id="PF16679">
    <property type="entry name" value="CDT1_C"/>
    <property type="match status" value="1"/>
</dbReference>
<dbReference type="EMBL" id="CACVBS010000024">
    <property type="protein sequence ID" value="CAA7259548.1"/>
    <property type="molecule type" value="Genomic_DNA"/>
</dbReference>
<evidence type="ECO:0000256" key="1">
    <source>
        <dbReference type="ARBA" id="ARBA00008356"/>
    </source>
</evidence>
<feature type="region of interest" description="Disordered" evidence="3">
    <location>
        <begin position="367"/>
        <end position="386"/>
    </location>
</feature>
<sequence>MSDLYASLQVFPRKKRYLPELDDSNTLTPKKMRTAPPTPPPTKSRSKSENQKQPLPRPLTRLHNLHTALQHALSHALATCAISPTADSSIVRNVLNHISLTTYSGFSTSFELDDLKRLCWLWEWDGYSLEGTQKKEEEDNPFLESYSNTPTSDWTRGSMGLIISPATHYSKVDRKRVPAYGIGIEVEMDIDKDMESGMAAVARWTAGSDKRRSEFLTKLERWVEIHKDGSSIPNVPLAAIPELSASKVSALTRTLASCSPSAASSIKLPGPPSSPSRSPTKRSAREFAISFPGDLSSTSPRKKSTVLFPQTPSRHQRVAGPPDTPSSAASSPSKDSSIPSTPVHQRISNDTPVQTPTSSRRQALYERVRQRSLSSSPTKVQRHSILVSPTKMTRDQLLKLSQDQMRRRCLLGRLGGVAESIWMLFSHPSGSGSSTPSRKRRSLPLTDVVTAVIKSSPVPISSAEANESILMLVKLCPFFLKKIDISGQDWLEMPASSPSTTTPLVEGSPTKARPTGSSSPGKHKGKEESAQELVTRSPRRVKKEVGGLREVREIIRRELELED</sequence>
<feature type="compositionally biased region" description="Polar residues" evidence="3">
    <location>
        <begin position="346"/>
        <end position="361"/>
    </location>
</feature>
<evidence type="ECO:0000256" key="2">
    <source>
        <dbReference type="ARBA" id="ARBA00023306"/>
    </source>
</evidence>
<feature type="region of interest" description="Disordered" evidence="3">
    <location>
        <begin position="260"/>
        <end position="361"/>
    </location>
</feature>
<comment type="similarity">
    <text evidence="1">Belongs to the Cdt1 family.</text>
</comment>
<comment type="caution">
    <text evidence="5">The sequence shown here is derived from an EMBL/GenBank/DDBJ whole genome shotgun (WGS) entry which is preliminary data.</text>
</comment>
<organism evidence="5 6">
    <name type="scientific">Cyclocybe aegerita</name>
    <name type="common">Black poplar mushroom</name>
    <name type="synonym">Agrocybe aegerita</name>
    <dbReference type="NCBI Taxonomy" id="1973307"/>
    <lineage>
        <taxon>Eukaryota</taxon>
        <taxon>Fungi</taxon>
        <taxon>Dikarya</taxon>
        <taxon>Basidiomycota</taxon>
        <taxon>Agaricomycotina</taxon>
        <taxon>Agaricomycetes</taxon>
        <taxon>Agaricomycetidae</taxon>
        <taxon>Agaricales</taxon>
        <taxon>Agaricineae</taxon>
        <taxon>Bolbitiaceae</taxon>
        <taxon>Cyclocybe</taxon>
    </lineage>
</organism>
<reference evidence="5 6" key="1">
    <citation type="submission" date="2020-01" db="EMBL/GenBank/DDBJ databases">
        <authorList>
            <person name="Gupta K D."/>
        </authorList>
    </citation>
    <scope>NUCLEOTIDE SEQUENCE [LARGE SCALE GENOMIC DNA]</scope>
</reference>
<proteinExistence type="inferred from homology"/>
<evidence type="ECO:0000313" key="6">
    <source>
        <dbReference type="Proteomes" id="UP000467700"/>
    </source>
</evidence>
<dbReference type="Proteomes" id="UP000467700">
    <property type="component" value="Unassembled WGS sequence"/>
</dbReference>
<evidence type="ECO:0000256" key="3">
    <source>
        <dbReference type="SAM" id="MobiDB-lite"/>
    </source>
</evidence>
<feature type="domain" description="DNA replication factor Cdt1 C-terminal" evidence="4">
    <location>
        <begin position="398"/>
        <end position="483"/>
    </location>
</feature>